<evidence type="ECO:0000259" key="1">
    <source>
        <dbReference type="Pfam" id="PF04366"/>
    </source>
</evidence>
<name>A0A2H9T9K2_9ZZZZ</name>
<evidence type="ECO:0000313" key="2">
    <source>
        <dbReference type="EMBL" id="PJE79902.1"/>
    </source>
</evidence>
<gene>
    <name evidence="2" type="ORF">CI610_01126</name>
</gene>
<dbReference type="AlphaFoldDB" id="A0A2H9T9K2"/>
<sequence length="184" mass="19354">MMMLNIRTLSMLLLSFLLLGGLSSAQASSAEELNASAKSTLDTLYKDKPSAKILGQKAKGILVFPTIVKAGMFLGGEYGEGALLVNGQPVDYYNIASASIGFQLGAQARSQVIMFMTNTALTNFRKSKGWEAGVDGSVAIASFGAGGDISTETAKAPIVGFVLDNKGLMYNLTLEGSKISKLKK</sequence>
<proteinExistence type="predicted"/>
<feature type="domain" description="Ysc84 actin-binding" evidence="1">
    <location>
        <begin position="97"/>
        <end position="181"/>
    </location>
</feature>
<dbReference type="Pfam" id="PF04366">
    <property type="entry name" value="Ysc84"/>
    <property type="match status" value="1"/>
</dbReference>
<accession>A0A2H9T9K2</accession>
<dbReference type="CDD" id="cd11524">
    <property type="entry name" value="SYLF"/>
    <property type="match status" value="1"/>
</dbReference>
<organism evidence="2">
    <name type="scientific">invertebrate metagenome</name>
    <dbReference type="NCBI Taxonomy" id="1711999"/>
    <lineage>
        <taxon>unclassified sequences</taxon>
        <taxon>metagenomes</taxon>
        <taxon>organismal metagenomes</taxon>
    </lineage>
</organism>
<reference evidence="2" key="1">
    <citation type="journal article" date="2017" name="Appl. Environ. Microbiol.">
        <title>Molecular characterization of an Endozoicomonas-like organism causing infection in king scallop Pecten maximus L.</title>
        <authorList>
            <person name="Cano I."/>
            <person name="van Aerle R."/>
            <person name="Ross S."/>
            <person name="Verner-Jeffreys D.W."/>
            <person name="Paley R.K."/>
            <person name="Rimmer G."/>
            <person name="Ryder D."/>
            <person name="Hooper P."/>
            <person name="Stone D."/>
            <person name="Feist S.W."/>
        </authorList>
    </citation>
    <scope>NUCLEOTIDE SEQUENCE</scope>
</reference>
<protein>
    <recommendedName>
        <fullName evidence="1">Ysc84 actin-binding domain-containing protein</fullName>
    </recommendedName>
</protein>
<dbReference type="EMBL" id="NSIT01000042">
    <property type="protein sequence ID" value="PJE79902.1"/>
    <property type="molecule type" value="Genomic_DNA"/>
</dbReference>
<comment type="caution">
    <text evidence="2">The sequence shown here is derived from an EMBL/GenBank/DDBJ whole genome shotgun (WGS) entry which is preliminary data.</text>
</comment>
<dbReference type="InterPro" id="IPR007461">
    <property type="entry name" value="Ysc84_actin-binding"/>
</dbReference>